<dbReference type="InterPro" id="IPR036390">
    <property type="entry name" value="WH_DNA-bd_sf"/>
</dbReference>
<dbReference type="InterPro" id="IPR027417">
    <property type="entry name" value="P-loop_NTPase"/>
</dbReference>
<proteinExistence type="predicted"/>
<name>A0A291HMW3_9GAMM</name>
<dbReference type="Proteomes" id="UP000217763">
    <property type="component" value="Chromosome"/>
</dbReference>
<dbReference type="KEGG" id="zdf:AN401_05805"/>
<reference evidence="2" key="1">
    <citation type="submission" date="2015-09" db="EMBL/GenBank/DDBJ databases">
        <authorList>
            <person name="Shao Z."/>
            <person name="Wang L."/>
        </authorList>
    </citation>
    <scope>NUCLEOTIDE SEQUENCE [LARGE SCALE GENOMIC DNA]</scope>
    <source>
        <strain evidence="2">F13-1</strain>
    </source>
</reference>
<dbReference type="SUPFAM" id="SSF46785">
    <property type="entry name" value="Winged helix' DNA-binding domain"/>
    <property type="match status" value="1"/>
</dbReference>
<dbReference type="EMBL" id="CP012621">
    <property type="protein sequence ID" value="ATG73438.1"/>
    <property type="molecule type" value="Genomic_DNA"/>
</dbReference>
<gene>
    <name evidence="1" type="ORF">AN401_05805</name>
</gene>
<evidence type="ECO:0000313" key="2">
    <source>
        <dbReference type="Proteomes" id="UP000217763"/>
    </source>
</evidence>
<organism evidence="1 2">
    <name type="scientific">Zobellella denitrificans</name>
    <dbReference type="NCBI Taxonomy" id="347534"/>
    <lineage>
        <taxon>Bacteria</taxon>
        <taxon>Pseudomonadati</taxon>
        <taxon>Pseudomonadota</taxon>
        <taxon>Gammaproteobacteria</taxon>
        <taxon>Aeromonadales</taxon>
        <taxon>Aeromonadaceae</taxon>
        <taxon>Zobellella</taxon>
    </lineage>
</organism>
<dbReference type="SUPFAM" id="SSF52540">
    <property type="entry name" value="P-loop containing nucleoside triphosphate hydrolases"/>
    <property type="match status" value="1"/>
</dbReference>
<dbReference type="Gene3D" id="3.40.50.300">
    <property type="entry name" value="P-loop containing nucleotide triphosphate hydrolases"/>
    <property type="match status" value="1"/>
</dbReference>
<dbReference type="AlphaFoldDB" id="A0A291HMW3"/>
<accession>A0A291HMW3</accession>
<evidence type="ECO:0000313" key="1">
    <source>
        <dbReference type="EMBL" id="ATG73438.1"/>
    </source>
</evidence>
<sequence length="418" mass="48128">MQGGTRMLLPKPRTLAETGLSRELLFRLILRHLQEEGSLSLPILSDRLCLRGSIIEPLLQELKTLQLVEVRASGRMDEPIRYALTNKGQYEAQEVSARDGYIGPAPIPLADYNKLVLAQSLGERSIRRERLLVALDNMVISQDLINTLGPALNSRRPLLIYGHAGTGKSFLCHRFNRIFDEHIYVPHAIAVQNTIIPVFDPLYHWRVDEHDEKDRDGRYIPCTRPLVMVGGELKLDMLEVHFDRQSRQYSPPLQLKANNGVFLIDDLGRQGFAADELFNRWIVPMEERRDFLSLPNGLHFDIPFEQILVFSTNLDPETIADEAFLRRLGYKIHLQAMPVELYKQVWNMNLEKYQLVATEPLFRFMVEELHENSAKPLIACYPRDILGIARDIMHFNGQAGQPLSEEILRKAWNMYCVH</sequence>
<keyword evidence="2" id="KW-1185">Reference proteome</keyword>
<protein>
    <submittedName>
        <fullName evidence="1">AAA family ATPase</fullName>
    </submittedName>
</protein>